<dbReference type="RefSeq" id="WP_286256177.1">
    <property type="nucleotide sequence ID" value="NZ_AP018448.1"/>
</dbReference>
<dbReference type="InterPro" id="IPR002104">
    <property type="entry name" value="Integrase_catalytic"/>
</dbReference>
<dbReference type="PANTHER" id="PTHR30349:SF64">
    <property type="entry name" value="PROPHAGE INTEGRASE INTD-RELATED"/>
    <property type="match status" value="1"/>
</dbReference>
<dbReference type="InterPro" id="IPR011010">
    <property type="entry name" value="DNA_brk_join_enz"/>
</dbReference>
<evidence type="ECO:0000256" key="1">
    <source>
        <dbReference type="ARBA" id="ARBA00023172"/>
    </source>
</evidence>
<keyword evidence="5" id="KW-1185">Reference proteome</keyword>
<gene>
    <name evidence="4" type="ORF">SGFS_071420</name>
</gene>
<sequence>MTEWSYTVRIWAIRKRPYRKPYQLRWQVGTRPHSESFLTSGLAESRRAQLVTATREGEPFDVESGLPKSMVQKEKDLPWYQHARDYIEMKWDHSPATTRKNLAEAMATVTPIIVKDTRGMADHRLVRRALYSWAFNVKRWDEEPPPDVKEVLAWFERKSLPVSALSEKMLVRRALNACTKRMDGKTSAGSVIARKRAIFHQALGYAVDAEMLAENPMHTLQWKAPEKVDEEVDPECVPDPEMAERLLAGVRAQGARGRHLEAFFGCILYSAARPGETVGLLESDVHLPRRGWGRIMLRESRPRAGRPWTDSGEAHDRKGLKHRSRKAVRPVPIPPRLVALLRWHITAHGVAPDGRLFRTARGGMVQESGYGEVWAAARQEVLTPQEWASKLAKRPYDLRHTAVSTWLSAGVEPQIVAARAGHSVAVLFRVYAKFLRGGEDAANAKISARLGD</sequence>
<feature type="domain" description="Tyr recombinase" evidence="3">
    <location>
        <begin position="232"/>
        <end position="446"/>
    </location>
</feature>
<dbReference type="SUPFAM" id="SSF56349">
    <property type="entry name" value="DNA breaking-rejoining enzymes"/>
    <property type="match status" value="1"/>
</dbReference>
<reference evidence="4 5" key="1">
    <citation type="journal article" date="2010" name="ChemBioChem">
        <title>Cloning and characterization of the biosynthetic gene cluster of 16-membered macrolide antibiotic FD-891: involvement of a dual functional cytochrome P450 monooxygenase catalyzing epoxidation and hydroxylation.</title>
        <authorList>
            <person name="Kudo F."/>
            <person name="Motegi A."/>
            <person name="Mizoue K."/>
            <person name="Eguchi T."/>
        </authorList>
    </citation>
    <scope>NUCLEOTIDE SEQUENCE [LARGE SCALE GENOMIC DNA]</scope>
    <source>
        <strain evidence="4 5">A-8890</strain>
    </source>
</reference>
<evidence type="ECO:0000313" key="4">
    <source>
        <dbReference type="EMBL" id="BBC35848.1"/>
    </source>
</evidence>
<dbReference type="EMBL" id="AP018448">
    <property type="protein sequence ID" value="BBC35848.1"/>
    <property type="molecule type" value="Genomic_DNA"/>
</dbReference>
<evidence type="ECO:0000259" key="3">
    <source>
        <dbReference type="PROSITE" id="PS51898"/>
    </source>
</evidence>
<dbReference type="InterPro" id="IPR013762">
    <property type="entry name" value="Integrase-like_cat_sf"/>
</dbReference>
<feature type="region of interest" description="Disordered" evidence="2">
    <location>
        <begin position="303"/>
        <end position="326"/>
    </location>
</feature>
<protein>
    <recommendedName>
        <fullName evidence="3">Tyr recombinase domain-containing protein</fullName>
    </recommendedName>
</protein>
<reference evidence="4 5" key="2">
    <citation type="journal article" date="2023" name="ChemBioChem">
        <title>Acyltransferase Domain Exchange between Two Independent Type I Polyketide Synthases in the Same Producer Strain of Macrolide Antibiotics.</title>
        <authorList>
            <person name="Kudo F."/>
            <person name="Kishikawa K."/>
            <person name="Tsuboi K."/>
            <person name="Kido T."/>
            <person name="Usui T."/>
            <person name="Hashimoto J."/>
            <person name="Shin-Ya K."/>
            <person name="Miyanaga A."/>
            <person name="Eguchi T."/>
        </authorList>
    </citation>
    <scope>NUCLEOTIDE SEQUENCE [LARGE SCALE GENOMIC DNA]</scope>
    <source>
        <strain evidence="4 5">A-8890</strain>
    </source>
</reference>
<dbReference type="Proteomes" id="UP001321542">
    <property type="component" value="Chromosome"/>
</dbReference>
<keyword evidence="1" id="KW-0233">DNA recombination</keyword>
<evidence type="ECO:0000313" key="5">
    <source>
        <dbReference type="Proteomes" id="UP001321542"/>
    </source>
</evidence>
<dbReference type="PROSITE" id="PS51898">
    <property type="entry name" value="TYR_RECOMBINASE"/>
    <property type="match status" value="1"/>
</dbReference>
<accession>A0ABN5VTL4</accession>
<evidence type="ECO:0000256" key="2">
    <source>
        <dbReference type="SAM" id="MobiDB-lite"/>
    </source>
</evidence>
<dbReference type="Gene3D" id="1.10.443.10">
    <property type="entry name" value="Intergrase catalytic core"/>
    <property type="match status" value="1"/>
</dbReference>
<name>A0ABN5VTL4_9ACTN</name>
<dbReference type="PANTHER" id="PTHR30349">
    <property type="entry name" value="PHAGE INTEGRASE-RELATED"/>
    <property type="match status" value="1"/>
</dbReference>
<organism evidence="4 5">
    <name type="scientific">Streptomyces graminofaciens</name>
    <dbReference type="NCBI Taxonomy" id="68212"/>
    <lineage>
        <taxon>Bacteria</taxon>
        <taxon>Bacillati</taxon>
        <taxon>Actinomycetota</taxon>
        <taxon>Actinomycetes</taxon>
        <taxon>Kitasatosporales</taxon>
        <taxon>Streptomycetaceae</taxon>
        <taxon>Streptomyces</taxon>
    </lineage>
</organism>
<dbReference type="InterPro" id="IPR050090">
    <property type="entry name" value="Tyrosine_recombinase_XerCD"/>
</dbReference>
<proteinExistence type="predicted"/>